<reference evidence="8" key="1">
    <citation type="submission" date="2022-12" db="EMBL/GenBank/DDBJ databases">
        <title>Polyphasic identification of a Novel Hot-Spring Cyanobacterium Ocullathermofonsia sinensis gen nov. sp. nov. and Genomic Insights on its Adaptations to the Thermal Habitat.</title>
        <authorList>
            <person name="Daroch M."/>
            <person name="Tang J."/>
            <person name="Jiang Y."/>
        </authorList>
    </citation>
    <scope>NUCLEOTIDE SEQUENCE</scope>
    <source>
        <strain evidence="8">PKUAC-SCTA174</strain>
    </source>
</reference>
<dbReference type="InterPro" id="IPR036388">
    <property type="entry name" value="WH-like_DNA-bd_sf"/>
</dbReference>
<gene>
    <name evidence="8" type="ORF">OXH18_13625</name>
</gene>
<dbReference type="GO" id="GO:0000976">
    <property type="term" value="F:transcription cis-regulatory region binding"/>
    <property type="evidence" value="ECO:0007669"/>
    <property type="project" value="TreeGrafter"/>
</dbReference>
<dbReference type="SMART" id="SM00862">
    <property type="entry name" value="Trans_reg_C"/>
    <property type="match status" value="1"/>
</dbReference>
<sequence>MKILLVEDDESMAAMLVSALMADRHTVNIATDGHMGLMLAQTYDYDLVVLDDLVPHLDGISVCRRLRSQGLQMPILLLTVKDSQTDKIVGLNAGADDYVVKPFDMEELRARVRALLRRCNTSLATVLTWEQLCLDPDANTVTYDSVPIALTPKEFGILELFLRHPQRVFSRSAIIDRLWSLEDSPAESAVTTHIKDLRQKLKAGGMAIDLIETVYGLGYRLKPPPNTSSAAPSVDTNKPALVQRVMDKFKDSFVSQVAVLQQAEAALRSGELTDTLQATARQEAHKLAGSLGIFGHPEGSELAREAEQLLTQATSCHHISVSAFSQIVAALQKTIVQFTLPSEISPLSTENAAFTANSSQGVAAYAATDADLNASVTSNPSVLDSASSPAHTQVVLVLSQDLVLTASLQATAANWQLQLHPMTELEAVWTAIAHTQIDGVLLDLSITDLLSESLLFLAEFTHLYPDLPVVVLSERDSLGDRVNVSRLGSKAFLSKPISAEEVLQVISQALPQVQNGESKVLIVDDDPAVLVALKSLLQPWGLHVTTLRDPKQFWEQLVATQPDLVVVDLEMPTFSGIDLCQVVRHDPRWGDLPILVVTAHTNAESIRQVFAAGADDFIAKPVVGPELVTRIISRLERIRSRRHPPGSTVQSEETP</sequence>
<protein>
    <submittedName>
        <fullName evidence="8">Response regulator</fullName>
    </submittedName>
</protein>
<dbReference type="Gene3D" id="1.20.120.160">
    <property type="entry name" value="HPT domain"/>
    <property type="match status" value="1"/>
</dbReference>
<proteinExistence type="predicted"/>
<keyword evidence="1 4" id="KW-0238">DNA-binding</keyword>
<evidence type="ECO:0000256" key="1">
    <source>
        <dbReference type="ARBA" id="ARBA00023125"/>
    </source>
</evidence>
<dbReference type="PANTHER" id="PTHR48111:SF15">
    <property type="entry name" value="OMPR SUBFAMILY"/>
    <property type="match status" value="1"/>
</dbReference>
<dbReference type="GO" id="GO:0005829">
    <property type="term" value="C:cytosol"/>
    <property type="evidence" value="ECO:0007669"/>
    <property type="project" value="TreeGrafter"/>
</dbReference>
<dbReference type="Pfam" id="PF01627">
    <property type="entry name" value="Hpt"/>
    <property type="match status" value="1"/>
</dbReference>
<feature type="modified residue" description="4-aspartylphosphate" evidence="3">
    <location>
        <position position="51"/>
    </location>
</feature>
<dbReference type="InterPro" id="IPR036641">
    <property type="entry name" value="HPT_dom_sf"/>
</dbReference>
<feature type="domain" description="Response regulatory" evidence="5">
    <location>
        <begin position="394"/>
        <end position="510"/>
    </location>
</feature>
<evidence type="ECO:0000313" key="8">
    <source>
        <dbReference type="EMBL" id="WAL58227.1"/>
    </source>
</evidence>
<feature type="modified residue" description="4-aspartylphosphate" evidence="3">
    <location>
        <position position="443"/>
    </location>
</feature>
<keyword evidence="3" id="KW-0597">Phosphoprotein</keyword>
<dbReference type="Gene3D" id="6.10.250.690">
    <property type="match status" value="1"/>
</dbReference>
<dbReference type="InterPro" id="IPR011006">
    <property type="entry name" value="CheY-like_superfamily"/>
</dbReference>
<accession>A0A9E8ZAD2</accession>
<keyword evidence="9" id="KW-1185">Reference proteome</keyword>
<dbReference type="InterPro" id="IPR016032">
    <property type="entry name" value="Sig_transdc_resp-reg_C-effctor"/>
</dbReference>
<evidence type="ECO:0000259" key="6">
    <source>
        <dbReference type="PROSITE" id="PS50894"/>
    </source>
</evidence>
<dbReference type="SUPFAM" id="SSF46894">
    <property type="entry name" value="C-terminal effector domain of the bipartite response regulators"/>
    <property type="match status" value="1"/>
</dbReference>
<dbReference type="Gene3D" id="3.40.50.2300">
    <property type="match status" value="3"/>
</dbReference>
<feature type="domain" description="OmpR/PhoB-type" evidence="7">
    <location>
        <begin position="124"/>
        <end position="223"/>
    </location>
</feature>
<dbReference type="SMART" id="SM00448">
    <property type="entry name" value="REC"/>
    <property type="match status" value="3"/>
</dbReference>
<dbReference type="GO" id="GO:0006355">
    <property type="term" value="P:regulation of DNA-templated transcription"/>
    <property type="evidence" value="ECO:0007669"/>
    <property type="project" value="InterPro"/>
</dbReference>
<feature type="domain" description="Response regulatory" evidence="5">
    <location>
        <begin position="519"/>
        <end position="635"/>
    </location>
</feature>
<dbReference type="InterPro" id="IPR039420">
    <property type="entry name" value="WalR-like"/>
</dbReference>
<feature type="modified residue" description="Phosphohistidine" evidence="2">
    <location>
        <position position="285"/>
    </location>
</feature>
<feature type="domain" description="HPt" evidence="6">
    <location>
        <begin position="238"/>
        <end position="345"/>
    </location>
</feature>
<dbReference type="KEGG" id="tsin:OXH18_13625"/>
<evidence type="ECO:0000313" key="9">
    <source>
        <dbReference type="Proteomes" id="UP001163152"/>
    </source>
</evidence>
<dbReference type="AlphaFoldDB" id="A0A9E8ZAD2"/>
<feature type="domain" description="Response regulatory" evidence="5">
    <location>
        <begin position="2"/>
        <end position="116"/>
    </location>
</feature>
<dbReference type="PROSITE" id="PS50894">
    <property type="entry name" value="HPT"/>
    <property type="match status" value="1"/>
</dbReference>
<dbReference type="SUPFAM" id="SSF52172">
    <property type="entry name" value="CheY-like"/>
    <property type="match status" value="3"/>
</dbReference>
<evidence type="ECO:0000259" key="7">
    <source>
        <dbReference type="PROSITE" id="PS51755"/>
    </source>
</evidence>
<dbReference type="Proteomes" id="UP001163152">
    <property type="component" value="Chromosome"/>
</dbReference>
<evidence type="ECO:0000256" key="3">
    <source>
        <dbReference type="PROSITE-ProRule" id="PRU00169"/>
    </source>
</evidence>
<organism evidence="8 9">
    <name type="scientific">Thermocoleostomius sinensis A174</name>
    <dbReference type="NCBI Taxonomy" id="2016057"/>
    <lineage>
        <taxon>Bacteria</taxon>
        <taxon>Bacillati</taxon>
        <taxon>Cyanobacteriota</taxon>
        <taxon>Cyanophyceae</taxon>
        <taxon>Oculatellales</taxon>
        <taxon>Oculatellaceae</taxon>
        <taxon>Thermocoleostomius</taxon>
    </lineage>
</organism>
<dbReference type="GO" id="GO:0000156">
    <property type="term" value="F:phosphorelay response regulator activity"/>
    <property type="evidence" value="ECO:0007669"/>
    <property type="project" value="TreeGrafter"/>
</dbReference>
<dbReference type="Pfam" id="PF00072">
    <property type="entry name" value="Response_reg"/>
    <property type="match status" value="2"/>
</dbReference>
<dbReference type="PROSITE" id="PS51755">
    <property type="entry name" value="OMPR_PHOB"/>
    <property type="match status" value="1"/>
</dbReference>
<dbReference type="CDD" id="cd00156">
    <property type="entry name" value="REC"/>
    <property type="match status" value="1"/>
</dbReference>
<dbReference type="RefSeq" id="WP_268607631.1">
    <property type="nucleotide sequence ID" value="NZ_CP113797.1"/>
</dbReference>
<name>A0A9E8ZAD2_9CYAN</name>
<dbReference type="InterPro" id="IPR001867">
    <property type="entry name" value="OmpR/PhoB-type_DNA-bd"/>
</dbReference>
<dbReference type="EMBL" id="CP113797">
    <property type="protein sequence ID" value="WAL58227.1"/>
    <property type="molecule type" value="Genomic_DNA"/>
</dbReference>
<dbReference type="InterPro" id="IPR001789">
    <property type="entry name" value="Sig_transdc_resp-reg_receiver"/>
</dbReference>
<dbReference type="PROSITE" id="PS50110">
    <property type="entry name" value="RESPONSE_REGULATORY"/>
    <property type="match status" value="3"/>
</dbReference>
<evidence type="ECO:0000256" key="2">
    <source>
        <dbReference type="PROSITE-ProRule" id="PRU00110"/>
    </source>
</evidence>
<feature type="modified residue" description="4-aspartylphosphate" evidence="3">
    <location>
        <position position="568"/>
    </location>
</feature>
<dbReference type="PANTHER" id="PTHR48111">
    <property type="entry name" value="REGULATOR OF RPOS"/>
    <property type="match status" value="1"/>
</dbReference>
<dbReference type="CDD" id="cd00383">
    <property type="entry name" value="trans_reg_C"/>
    <property type="match status" value="1"/>
</dbReference>
<feature type="DNA-binding region" description="OmpR/PhoB-type" evidence="4">
    <location>
        <begin position="124"/>
        <end position="223"/>
    </location>
</feature>
<dbReference type="InterPro" id="IPR008207">
    <property type="entry name" value="Sig_transdc_His_kin_Hpt_dom"/>
</dbReference>
<evidence type="ECO:0000259" key="5">
    <source>
        <dbReference type="PROSITE" id="PS50110"/>
    </source>
</evidence>
<dbReference type="SUPFAM" id="SSF47226">
    <property type="entry name" value="Histidine-containing phosphotransfer domain, HPT domain"/>
    <property type="match status" value="1"/>
</dbReference>
<dbReference type="Gene3D" id="1.10.10.10">
    <property type="entry name" value="Winged helix-like DNA-binding domain superfamily/Winged helix DNA-binding domain"/>
    <property type="match status" value="1"/>
</dbReference>
<dbReference type="GO" id="GO:0032993">
    <property type="term" value="C:protein-DNA complex"/>
    <property type="evidence" value="ECO:0007669"/>
    <property type="project" value="TreeGrafter"/>
</dbReference>
<dbReference type="CDD" id="cd19935">
    <property type="entry name" value="REC_OmpR_CusR-like"/>
    <property type="match status" value="1"/>
</dbReference>
<dbReference type="Pfam" id="PF00486">
    <property type="entry name" value="Trans_reg_C"/>
    <property type="match status" value="1"/>
</dbReference>
<evidence type="ECO:0000256" key="4">
    <source>
        <dbReference type="PROSITE-ProRule" id="PRU01091"/>
    </source>
</evidence>